<evidence type="ECO:0000256" key="9">
    <source>
        <dbReference type="ARBA" id="ARBA00022777"/>
    </source>
</evidence>
<evidence type="ECO:0000313" key="17">
    <source>
        <dbReference type="EMBL" id="KPA90032.1"/>
    </source>
</evidence>
<dbReference type="InterPro" id="IPR059117">
    <property type="entry name" value="APS_kinase_dom"/>
</dbReference>
<keyword evidence="8 14" id="KW-0547">Nucleotide-binding</keyword>
<evidence type="ECO:0000256" key="3">
    <source>
        <dbReference type="ARBA" id="ARBA00004806"/>
    </source>
</evidence>
<evidence type="ECO:0000256" key="1">
    <source>
        <dbReference type="ARBA" id="ARBA00001823"/>
    </source>
</evidence>
<dbReference type="AlphaFoldDB" id="A0A0N0E3G0"/>
<evidence type="ECO:0000256" key="7">
    <source>
        <dbReference type="ARBA" id="ARBA00022679"/>
    </source>
</evidence>
<dbReference type="PATRIC" id="fig|50340.43.peg.794"/>
<dbReference type="Proteomes" id="UP000037931">
    <property type="component" value="Unassembled WGS sequence"/>
</dbReference>
<dbReference type="NCBIfam" id="NF003013">
    <property type="entry name" value="PRK03846.1"/>
    <property type="match status" value="1"/>
</dbReference>
<dbReference type="NCBIfam" id="TIGR00455">
    <property type="entry name" value="apsK"/>
    <property type="match status" value="1"/>
</dbReference>
<evidence type="ECO:0000256" key="14">
    <source>
        <dbReference type="HAMAP-Rule" id="MF_00065"/>
    </source>
</evidence>
<feature type="binding site" evidence="14">
    <location>
        <begin position="44"/>
        <end position="51"/>
    </location>
    <ligand>
        <name>ATP</name>
        <dbReference type="ChEBI" id="CHEBI:30616"/>
    </ligand>
</feature>
<evidence type="ECO:0000256" key="11">
    <source>
        <dbReference type="ARBA" id="ARBA00029724"/>
    </source>
</evidence>
<evidence type="ECO:0000256" key="15">
    <source>
        <dbReference type="RuleBase" id="RU004347"/>
    </source>
</evidence>
<comment type="caution">
    <text evidence="17">The sequence shown here is derived from an EMBL/GenBank/DDBJ whole genome shotgun (WGS) entry which is preliminary data.</text>
</comment>
<dbReference type="PANTHER" id="PTHR11055">
    <property type="entry name" value="BIFUNCTIONAL 3'-PHOSPHOADENOSINE 5'-PHOSPHOSULFATE SYNTHASE"/>
    <property type="match status" value="1"/>
</dbReference>
<keyword evidence="9 14" id="KW-0418">Kinase</keyword>
<dbReference type="FunFam" id="3.40.50.300:FF:000212">
    <property type="entry name" value="Adenylyl-sulfate kinase"/>
    <property type="match status" value="1"/>
</dbReference>
<dbReference type="OrthoDB" id="9804504at2"/>
<gene>
    <name evidence="14" type="primary">cysC</name>
    <name evidence="17" type="ORF">PF66_03495</name>
</gene>
<evidence type="ECO:0000256" key="4">
    <source>
        <dbReference type="ARBA" id="ARBA00007008"/>
    </source>
</evidence>
<feature type="active site" description="Phosphoserine intermediate" evidence="14">
    <location>
        <position position="118"/>
    </location>
</feature>
<sequence length="216" mass="24002">MSSDETRHLPEPVERDLHWQSIEIDKSAHAALMGQKPVVLWFTGLSAAGKTTIANLVEKRLHALGRHSYLLDGDNVRQGLNADLGFSDEDRAENIRRVAHVAKLMVDAGLITLVSFISPFRAERAMARGLFEEHEFYEIFIDTPLAVAEERDPKGLYKKARSGQLKNFTGIDSVYEVPQAPDIHIETVRMSAQQAATHVVDHLIRQGCLASSHAVA</sequence>
<dbReference type="STRING" id="50340.PF66_03495"/>
<keyword evidence="18" id="KW-1185">Reference proteome</keyword>
<dbReference type="InterPro" id="IPR002891">
    <property type="entry name" value="APS"/>
</dbReference>
<dbReference type="CDD" id="cd02027">
    <property type="entry name" value="APSK"/>
    <property type="match status" value="1"/>
</dbReference>
<evidence type="ECO:0000259" key="16">
    <source>
        <dbReference type="Pfam" id="PF01583"/>
    </source>
</evidence>
<evidence type="ECO:0000256" key="8">
    <source>
        <dbReference type="ARBA" id="ARBA00022741"/>
    </source>
</evidence>
<evidence type="ECO:0000256" key="2">
    <source>
        <dbReference type="ARBA" id="ARBA00002632"/>
    </source>
</evidence>
<feature type="domain" description="APS kinase" evidence="16">
    <location>
        <begin position="37"/>
        <end position="186"/>
    </location>
</feature>
<dbReference type="EMBL" id="JSYZ01000012">
    <property type="protein sequence ID" value="KPA90032.1"/>
    <property type="molecule type" value="Genomic_DNA"/>
</dbReference>
<reference evidence="17 18" key="1">
    <citation type="journal article" date="2015" name="PLoS ONE">
        <title>Rice-Infecting Pseudomonas Genomes Are Highly Accessorized and Harbor Multiple Putative Virulence Mechanisms to Cause Sheath Brown Rot.</title>
        <authorList>
            <person name="Quibod I.L."/>
            <person name="Grande G."/>
            <person name="Oreiro E.G."/>
            <person name="Borja F.N."/>
            <person name="Dossa G.S."/>
            <person name="Mauleon R."/>
            <person name="Cruz C.V."/>
            <person name="Oliva R."/>
        </authorList>
    </citation>
    <scope>NUCLEOTIDE SEQUENCE [LARGE SCALE GENOMIC DNA]</scope>
    <source>
        <strain evidence="17 18">IRRI 6609</strain>
    </source>
</reference>
<evidence type="ECO:0000256" key="5">
    <source>
        <dbReference type="ARBA" id="ARBA00012121"/>
    </source>
</evidence>
<protein>
    <recommendedName>
        <fullName evidence="6 14">Adenylyl-sulfate kinase</fullName>
        <ecNumber evidence="5 14">2.7.1.25</ecNumber>
    </recommendedName>
    <alternativeName>
        <fullName evidence="12 14">APS kinase</fullName>
    </alternativeName>
    <alternativeName>
        <fullName evidence="13 14">ATP adenosine-5'-phosphosulfate 3'-phosphotransferase</fullName>
    </alternativeName>
    <alternativeName>
        <fullName evidence="11 14">Adenosine-5'-phosphosulfate kinase</fullName>
    </alternativeName>
</protein>
<name>A0A0N0E3G0_9PSED</name>
<dbReference type="GO" id="GO:0000103">
    <property type="term" value="P:sulfate assimilation"/>
    <property type="evidence" value="ECO:0007669"/>
    <property type="project" value="UniProtKB-UniRule"/>
</dbReference>
<dbReference type="UniPathway" id="UPA00140">
    <property type="reaction ID" value="UER00205"/>
</dbReference>
<dbReference type="GO" id="GO:0004020">
    <property type="term" value="F:adenylylsulfate kinase activity"/>
    <property type="evidence" value="ECO:0007669"/>
    <property type="project" value="UniProtKB-UniRule"/>
</dbReference>
<comment type="catalytic activity">
    <reaction evidence="1 14 15">
        <text>adenosine 5'-phosphosulfate + ATP = 3'-phosphoadenylyl sulfate + ADP + H(+)</text>
        <dbReference type="Rhea" id="RHEA:24152"/>
        <dbReference type="ChEBI" id="CHEBI:15378"/>
        <dbReference type="ChEBI" id="CHEBI:30616"/>
        <dbReference type="ChEBI" id="CHEBI:58243"/>
        <dbReference type="ChEBI" id="CHEBI:58339"/>
        <dbReference type="ChEBI" id="CHEBI:456216"/>
        <dbReference type="EC" id="2.7.1.25"/>
    </reaction>
</comment>
<organism evidence="17 18">
    <name type="scientific">Pseudomonas asplenii</name>
    <dbReference type="NCBI Taxonomy" id="53407"/>
    <lineage>
        <taxon>Bacteria</taxon>
        <taxon>Pseudomonadati</taxon>
        <taxon>Pseudomonadota</taxon>
        <taxon>Gammaproteobacteria</taxon>
        <taxon>Pseudomonadales</taxon>
        <taxon>Pseudomonadaceae</taxon>
        <taxon>Pseudomonas</taxon>
    </lineage>
</organism>
<dbReference type="SUPFAM" id="SSF52540">
    <property type="entry name" value="P-loop containing nucleoside triphosphate hydrolases"/>
    <property type="match status" value="1"/>
</dbReference>
<comment type="pathway">
    <text evidence="3 14 15">Sulfur metabolism; hydrogen sulfide biosynthesis; sulfite from sulfate: step 2/3.</text>
</comment>
<evidence type="ECO:0000256" key="13">
    <source>
        <dbReference type="ARBA" id="ARBA00031464"/>
    </source>
</evidence>
<dbReference type="HAMAP" id="MF_00065">
    <property type="entry name" value="Adenylyl_sulf_kinase"/>
    <property type="match status" value="1"/>
</dbReference>
<dbReference type="InterPro" id="IPR027417">
    <property type="entry name" value="P-loop_NTPase"/>
</dbReference>
<dbReference type="Gene3D" id="3.40.50.300">
    <property type="entry name" value="P-loop containing nucleotide triphosphate hydrolases"/>
    <property type="match status" value="1"/>
</dbReference>
<evidence type="ECO:0000256" key="12">
    <source>
        <dbReference type="ARBA" id="ARBA00031393"/>
    </source>
</evidence>
<dbReference type="RefSeq" id="WP_054060623.1">
    <property type="nucleotide sequence ID" value="NZ_JSYZ01000012.1"/>
</dbReference>
<keyword evidence="7 14" id="KW-0808">Transferase</keyword>
<keyword evidence="14" id="KW-0597">Phosphoprotein</keyword>
<comment type="similarity">
    <text evidence="4 14 15">Belongs to the APS kinase family.</text>
</comment>
<proteinExistence type="inferred from homology"/>
<comment type="function">
    <text evidence="2 14 15">Catalyzes the synthesis of activated sulfate.</text>
</comment>
<dbReference type="EC" id="2.7.1.25" evidence="5 14"/>
<evidence type="ECO:0000256" key="10">
    <source>
        <dbReference type="ARBA" id="ARBA00022840"/>
    </source>
</evidence>
<dbReference type="GO" id="GO:0070814">
    <property type="term" value="P:hydrogen sulfide biosynthetic process"/>
    <property type="evidence" value="ECO:0007669"/>
    <property type="project" value="UniProtKB-UniRule"/>
</dbReference>
<evidence type="ECO:0000313" key="18">
    <source>
        <dbReference type="Proteomes" id="UP000037931"/>
    </source>
</evidence>
<dbReference type="Pfam" id="PF01583">
    <property type="entry name" value="APS_kinase"/>
    <property type="match status" value="1"/>
</dbReference>
<keyword evidence="10 14" id="KW-0067">ATP-binding</keyword>
<evidence type="ECO:0000256" key="6">
    <source>
        <dbReference type="ARBA" id="ARBA00018163"/>
    </source>
</evidence>
<dbReference type="PANTHER" id="PTHR11055:SF63">
    <property type="entry name" value="ADENYLYL-SULFATE KINASE 1, CHLOROPLASTIC"/>
    <property type="match status" value="1"/>
</dbReference>
<accession>A0A0N0E3G0</accession>
<dbReference type="GO" id="GO:0005524">
    <property type="term" value="F:ATP binding"/>
    <property type="evidence" value="ECO:0007669"/>
    <property type="project" value="UniProtKB-UniRule"/>
</dbReference>